<evidence type="ECO:0000256" key="1">
    <source>
        <dbReference type="SAM" id="MobiDB-lite"/>
    </source>
</evidence>
<feature type="region of interest" description="Disordered" evidence="1">
    <location>
        <begin position="80"/>
        <end position="106"/>
    </location>
</feature>
<proteinExistence type="predicted"/>
<evidence type="ECO:0000313" key="2">
    <source>
        <dbReference type="EMBL" id="MQL85158.1"/>
    </source>
</evidence>
<evidence type="ECO:0000313" key="3">
    <source>
        <dbReference type="Proteomes" id="UP000652761"/>
    </source>
</evidence>
<dbReference type="Proteomes" id="UP000652761">
    <property type="component" value="Unassembled WGS sequence"/>
</dbReference>
<name>A0A843UNR8_COLES</name>
<sequence>MMLVASRSLPPTTPSGFSDPSLPTRGSSAGLEDLGPRHLPPSWLAIASCNPGGHPMIVPPALKPPLGITGKEETQIKAMGSGLPCINPPIKTKETPPNKDAQSDNSWDKALPKRLVGMLDAISPPPAFAAEYPTKSLQSAHHPVALSSRLTAGIVQIRGATMSADGKNWFMPKDLDAGFVLFPGITSTDVTGYNGPALRESSFKIGVYVCTRLLFEKRFGRHLGGVDIVTIMDGKVSRLGAESADSESGRPLATRFWGGNTDTPMGMGGIGVGRVDSSRLGPSRLCPGRFKWKPEPVIAELA</sequence>
<dbReference type="OrthoDB" id="618331at2759"/>
<organism evidence="2 3">
    <name type="scientific">Colocasia esculenta</name>
    <name type="common">Wild taro</name>
    <name type="synonym">Arum esculentum</name>
    <dbReference type="NCBI Taxonomy" id="4460"/>
    <lineage>
        <taxon>Eukaryota</taxon>
        <taxon>Viridiplantae</taxon>
        <taxon>Streptophyta</taxon>
        <taxon>Embryophyta</taxon>
        <taxon>Tracheophyta</taxon>
        <taxon>Spermatophyta</taxon>
        <taxon>Magnoliopsida</taxon>
        <taxon>Liliopsida</taxon>
        <taxon>Araceae</taxon>
        <taxon>Aroideae</taxon>
        <taxon>Colocasieae</taxon>
        <taxon>Colocasia</taxon>
    </lineage>
</organism>
<accession>A0A843UNR8</accession>
<reference evidence="2" key="1">
    <citation type="submission" date="2017-07" db="EMBL/GenBank/DDBJ databases">
        <title>Taro Niue Genome Assembly and Annotation.</title>
        <authorList>
            <person name="Atibalentja N."/>
            <person name="Keating K."/>
            <person name="Fields C.J."/>
        </authorList>
    </citation>
    <scope>NUCLEOTIDE SEQUENCE</scope>
    <source>
        <strain evidence="2">Niue_2</strain>
        <tissue evidence="2">Leaf</tissue>
    </source>
</reference>
<protein>
    <submittedName>
        <fullName evidence="2">Uncharacterized protein</fullName>
    </submittedName>
</protein>
<gene>
    <name evidence="2" type="ORF">Taro_017656</name>
</gene>
<dbReference type="AlphaFoldDB" id="A0A843UNR8"/>
<feature type="region of interest" description="Disordered" evidence="1">
    <location>
        <begin position="1"/>
        <end position="35"/>
    </location>
</feature>
<dbReference type="EMBL" id="NMUH01000811">
    <property type="protein sequence ID" value="MQL85158.1"/>
    <property type="molecule type" value="Genomic_DNA"/>
</dbReference>
<comment type="caution">
    <text evidence="2">The sequence shown here is derived from an EMBL/GenBank/DDBJ whole genome shotgun (WGS) entry which is preliminary data.</text>
</comment>
<keyword evidence="3" id="KW-1185">Reference proteome</keyword>